<evidence type="ECO:0000256" key="1">
    <source>
        <dbReference type="ARBA" id="ARBA00004924"/>
    </source>
</evidence>
<feature type="domain" description="Carrier" evidence="7">
    <location>
        <begin position="2161"/>
        <end position="2234"/>
    </location>
</feature>
<dbReference type="Gene3D" id="3.30.559.10">
    <property type="entry name" value="Chloramphenicol acetyltransferase-like domain"/>
    <property type="match status" value="6"/>
</dbReference>
<feature type="domain" description="Carrier" evidence="7">
    <location>
        <begin position="1601"/>
        <end position="1678"/>
    </location>
</feature>
<dbReference type="PROSITE" id="PS50075">
    <property type="entry name" value="CARRIER"/>
    <property type="match status" value="6"/>
</dbReference>
<name>N1PJJ8_DOTSN</name>
<dbReference type="SUPFAM" id="SSF52777">
    <property type="entry name" value="CoA-dependent acyltransferases"/>
    <property type="match status" value="12"/>
</dbReference>
<dbReference type="Gene3D" id="3.30.559.30">
    <property type="entry name" value="Nonribosomal peptide synthetase, condensation domain"/>
    <property type="match status" value="6"/>
</dbReference>
<evidence type="ECO:0000256" key="3">
    <source>
        <dbReference type="ARBA" id="ARBA00022553"/>
    </source>
</evidence>
<dbReference type="EMBL" id="KB446542">
    <property type="protein sequence ID" value="EME41700.1"/>
    <property type="molecule type" value="Genomic_DNA"/>
</dbReference>
<dbReference type="InterPro" id="IPR045851">
    <property type="entry name" value="AMP-bd_C_sf"/>
</dbReference>
<dbReference type="OMA" id="CTMLPRM"/>
<dbReference type="FunFam" id="3.30.300.30:FF:000015">
    <property type="entry name" value="Nonribosomal peptide synthase SidD"/>
    <property type="match status" value="1"/>
</dbReference>
<dbReference type="InterPro" id="IPR020806">
    <property type="entry name" value="PKS_PP-bd"/>
</dbReference>
<keyword evidence="3" id="KW-0597">Phosphoprotein</keyword>
<organism evidence="8 9">
    <name type="scientific">Dothistroma septosporum (strain NZE10 / CBS 128990)</name>
    <name type="common">Red band needle blight fungus</name>
    <name type="synonym">Mycosphaerella pini</name>
    <dbReference type="NCBI Taxonomy" id="675120"/>
    <lineage>
        <taxon>Eukaryota</taxon>
        <taxon>Fungi</taxon>
        <taxon>Dikarya</taxon>
        <taxon>Ascomycota</taxon>
        <taxon>Pezizomycotina</taxon>
        <taxon>Dothideomycetes</taxon>
        <taxon>Dothideomycetidae</taxon>
        <taxon>Mycosphaerellales</taxon>
        <taxon>Mycosphaerellaceae</taxon>
        <taxon>Dothistroma</taxon>
    </lineage>
</organism>
<dbReference type="InterPro" id="IPR023213">
    <property type="entry name" value="CAT-like_dom_sf"/>
</dbReference>
<dbReference type="Proteomes" id="UP000016933">
    <property type="component" value="Unassembled WGS sequence"/>
</dbReference>
<reference evidence="9" key="1">
    <citation type="journal article" date="2012" name="PLoS Genet.">
        <title>The genomes of the fungal plant pathogens Cladosporium fulvum and Dothistroma septosporum reveal adaptation to different hosts and lifestyles but also signatures of common ancestry.</title>
        <authorList>
            <person name="de Wit P.J.G.M."/>
            <person name="van der Burgt A."/>
            <person name="Oekmen B."/>
            <person name="Stergiopoulos I."/>
            <person name="Abd-Elsalam K.A."/>
            <person name="Aerts A.L."/>
            <person name="Bahkali A.H."/>
            <person name="Beenen H.G."/>
            <person name="Chettri P."/>
            <person name="Cox M.P."/>
            <person name="Datema E."/>
            <person name="de Vries R.P."/>
            <person name="Dhillon B."/>
            <person name="Ganley A.R."/>
            <person name="Griffiths S.A."/>
            <person name="Guo Y."/>
            <person name="Hamelin R.C."/>
            <person name="Henrissat B."/>
            <person name="Kabir M.S."/>
            <person name="Jashni M.K."/>
            <person name="Kema G."/>
            <person name="Klaubauf S."/>
            <person name="Lapidus A."/>
            <person name="Levasseur A."/>
            <person name="Lindquist E."/>
            <person name="Mehrabi R."/>
            <person name="Ohm R.A."/>
            <person name="Owen T.J."/>
            <person name="Salamov A."/>
            <person name="Schwelm A."/>
            <person name="Schijlen E."/>
            <person name="Sun H."/>
            <person name="van den Burg H.A."/>
            <person name="van Ham R.C.H.J."/>
            <person name="Zhang S."/>
            <person name="Goodwin S.B."/>
            <person name="Grigoriev I.V."/>
            <person name="Collemare J."/>
            <person name="Bradshaw R.E."/>
        </authorList>
    </citation>
    <scope>NUCLEOTIDE SEQUENCE [LARGE SCALE GENOMIC DNA]</scope>
    <source>
        <strain evidence="9">NZE10 / CBS 128990</strain>
    </source>
</reference>
<dbReference type="FunFam" id="3.30.300.30:FF:000033">
    <property type="entry name" value="Nonribosomal siderophore peptide synthase SidC"/>
    <property type="match status" value="1"/>
</dbReference>
<dbReference type="InterPro" id="IPR010071">
    <property type="entry name" value="AA_adenyl_dom"/>
</dbReference>
<dbReference type="SMART" id="SM00823">
    <property type="entry name" value="PKS_PP"/>
    <property type="match status" value="6"/>
</dbReference>
<dbReference type="GO" id="GO:0031169">
    <property type="term" value="P:ferrichrome biosynthetic process"/>
    <property type="evidence" value="ECO:0007669"/>
    <property type="project" value="UniProtKB-ARBA"/>
</dbReference>
<dbReference type="Gene3D" id="3.40.50.12780">
    <property type="entry name" value="N-terminal domain of ligase-like"/>
    <property type="match status" value="3"/>
</dbReference>
<dbReference type="NCBIfam" id="TIGR01733">
    <property type="entry name" value="AA-adenyl-dom"/>
    <property type="match status" value="2"/>
</dbReference>
<gene>
    <name evidence="8" type="primary">nps2</name>
    <name evidence="8" type="ORF">DOTSEDRAFT_90481</name>
</gene>
<dbReference type="GO" id="GO:0016874">
    <property type="term" value="F:ligase activity"/>
    <property type="evidence" value="ECO:0007669"/>
    <property type="project" value="UniProtKB-KW"/>
</dbReference>
<feature type="domain" description="Carrier" evidence="7">
    <location>
        <begin position="531"/>
        <end position="606"/>
    </location>
</feature>
<dbReference type="GO" id="GO:0005737">
    <property type="term" value="C:cytoplasm"/>
    <property type="evidence" value="ECO:0007669"/>
    <property type="project" value="TreeGrafter"/>
</dbReference>
<comment type="similarity">
    <text evidence="5">Belongs to the NRP synthetase family.</text>
</comment>
<dbReference type="Gene3D" id="3.30.300.30">
    <property type="match status" value="3"/>
</dbReference>
<dbReference type="SMART" id="SM01294">
    <property type="entry name" value="PKS_PP_betabranch"/>
    <property type="match status" value="1"/>
</dbReference>
<protein>
    <submittedName>
        <fullName evidence="8">Non-ribosomal peptide synthetase-like protein</fullName>
    </submittedName>
</protein>
<dbReference type="CDD" id="cd05918">
    <property type="entry name" value="A_NRPS_SidN3_like"/>
    <property type="match status" value="1"/>
</dbReference>
<dbReference type="HOGENOM" id="CLU_000092_2_0_1"/>
<dbReference type="InterPro" id="IPR009081">
    <property type="entry name" value="PP-bd_ACP"/>
</dbReference>
<feature type="domain" description="Carrier" evidence="7">
    <location>
        <begin position="4349"/>
        <end position="4425"/>
    </location>
</feature>
<evidence type="ECO:0000259" key="7">
    <source>
        <dbReference type="PROSITE" id="PS50075"/>
    </source>
</evidence>
<reference evidence="8 9" key="2">
    <citation type="journal article" date="2012" name="PLoS Pathog.">
        <title>Diverse lifestyles and strategies of plant pathogenesis encoded in the genomes of eighteen Dothideomycetes fungi.</title>
        <authorList>
            <person name="Ohm R.A."/>
            <person name="Feau N."/>
            <person name="Henrissat B."/>
            <person name="Schoch C.L."/>
            <person name="Horwitz B.A."/>
            <person name="Barry K.W."/>
            <person name="Condon B.J."/>
            <person name="Copeland A.C."/>
            <person name="Dhillon B."/>
            <person name="Glaser F."/>
            <person name="Hesse C.N."/>
            <person name="Kosti I."/>
            <person name="LaButti K."/>
            <person name="Lindquist E.A."/>
            <person name="Lucas S."/>
            <person name="Salamov A.A."/>
            <person name="Bradshaw R.E."/>
            <person name="Ciuffetti L."/>
            <person name="Hamelin R.C."/>
            <person name="Kema G.H.J."/>
            <person name="Lawrence C."/>
            <person name="Scott J.A."/>
            <person name="Spatafora J.W."/>
            <person name="Turgeon B.G."/>
            <person name="de Wit P.J.G.M."/>
            <person name="Zhong S."/>
            <person name="Goodwin S.B."/>
            <person name="Grigoriev I.V."/>
        </authorList>
    </citation>
    <scope>NUCLEOTIDE SEQUENCE [LARGE SCALE GENOMIC DNA]</scope>
    <source>
        <strain evidence="9">NZE10 / CBS 128990</strain>
    </source>
</reference>
<keyword evidence="9" id="KW-1185">Reference proteome</keyword>
<dbReference type="GO" id="GO:0043041">
    <property type="term" value="P:amino acid activation for nonribosomal peptide biosynthetic process"/>
    <property type="evidence" value="ECO:0007669"/>
    <property type="project" value="TreeGrafter"/>
</dbReference>
<dbReference type="NCBIfam" id="NF003417">
    <property type="entry name" value="PRK04813.1"/>
    <property type="match status" value="3"/>
</dbReference>
<evidence type="ECO:0000256" key="6">
    <source>
        <dbReference type="SAM" id="MobiDB-lite"/>
    </source>
</evidence>
<dbReference type="GO" id="GO:0031177">
    <property type="term" value="F:phosphopantetheine binding"/>
    <property type="evidence" value="ECO:0007669"/>
    <property type="project" value="InterPro"/>
</dbReference>
<dbReference type="FunFam" id="3.40.50.12780:FF:000024">
    <property type="entry name" value="Nonribosomal siderophore peptide synthase SidC"/>
    <property type="match status" value="2"/>
</dbReference>
<proteinExistence type="inferred from homology"/>
<dbReference type="eggNOG" id="KOG1178">
    <property type="taxonomic scope" value="Eukaryota"/>
</dbReference>
<dbReference type="PROSITE" id="PS00455">
    <property type="entry name" value="AMP_BINDING"/>
    <property type="match status" value="2"/>
</dbReference>
<keyword evidence="2" id="KW-0596">Phosphopantetheine</keyword>
<feature type="domain" description="Carrier" evidence="7">
    <location>
        <begin position="3234"/>
        <end position="3308"/>
    </location>
</feature>
<accession>N1PJJ8</accession>
<evidence type="ECO:0000256" key="5">
    <source>
        <dbReference type="ARBA" id="ARBA00029454"/>
    </source>
</evidence>
<comment type="pathway">
    <text evidence="1">Siderophore biosynthesis.</text>
</comment>
<evidence type="ECO:0000256" key="4">
    <source>
        <dbReference type="ARBA" id="ARBA00022598"/>
    </source>
</evidence>
<keyword evidence="4" id="KW-0436">Ligase</keyword>
<evidence type="ECO:0000313" key="9">
    <source>
        <dbReference type="Proteomes" id="UP000016933"/>
    </source>
</evidence>
<dbReference type="SUPFAM" id="SSF56801">
    <property type="entry name" value="Acetyl-CoA synthetase-like"/>
    <property type="match status" value="3"/>
</dbReference>
<sequence length="4883" mass="538879">MAAPLSISNGTPTKLPGPQLLHELVPREAQDGAVAIEHTDQDGRTSRLEYDAFHRQTDSLARRITSRIQRSATHSKRLIIPILIPQSPELYISQLAILKAGGAFCPIVLDVPEERLRFILADVDATVLLTTSKFRRQLPDLKEVQVIAVDDDSDDAGVVTGVCLPAVSPHDPAYIMYTSGSTGQPKGVVLQHSAVTQALLAHDLHIPKFSRFLQFASPTFDVSVFEIFFPWFRGQTLVSCDRRRLLNDLPLAINELRVDACELTPSVASSLLRGRASVPALKVLLTIGEMLKPSVVEEFGGGEDAPAVLHGMYGPTEATIHCTLQTNFPRDMSCNAIGVPLDTVSTFIIKITEAAATETPDIEILPIGEEGELAVGGYQIADGYLNRDEQTRSVFVSHSEYGVLYRTGDRAKMLPDGSLECLGRISSGQVKLRGQRIELGEIEHAASRTPGCRDVVAEVLFGSLVVFCVRKNEAVDKSAVLETCRKWLPAFMVPGDVVMLESLPYLASGKCDRNALRIQYEEYQASQKSDEPTSNTTTNAVMDVLDKTLQSTVSPGSNLAALGLDSLSSIRVVAELRKAGFKQLDAGVVLSASTPANLAVILEREQHSQTHDIQLEAESSYREGLNKALLGVVPAKLIGSIETCFPCTPVQTAMLAETEKDSQAYCNWVELRVRDQDDLAAVENAYSRLAKMHPLLRSGFVAVTGLPYSYATIVWKEVLPDQVQQTKKFKYEIRLESRHDLQRASRVQMIRKGSCIHILLQMHHALFDQWAIDILKADLADLLSGSSPRHSESFKRVSDYYISNAEQAHSSSAMDFWQAHLRDVIPTGIPLMRGQDVSSDLQRTDWRALSCQAPLVKRKAREFGCSSPAIFQSALAIILGSYVGFSDITFGSVFSGRTIPVQGVDGIFGPCLATLPFRVDFSTARTCRDLLGAVTGLNRAMQEHILTPPTAIRKAAGMAPGVLLFDTLFVWQETAFAVDQDCRIELVDSQDRLEFNLVLEFEPSSTVIKARATYQRKLLSADQAGVLLQQIDAICKIMLDNPDYPTEGLLDRLQPELQSISNSKPTAYAPSVELTKIISSMVTDDPQATAILFANSLNAKVPEFSSVTYAELDSRANRIAHRLVSAGLKPGGIVCICMEKCIDLYITMLASFKAGAGYLPLVPETPTARIQSILSQAEISLFVCDEDTIGTFEPLTNSPILTSNSMDLANSSDKELGIKQSGSRIAYLVFTSGSTGEPKGVAITMDNLKGNLAVLAELYGPERQDRLLQSCSQAFDVSVFEIFFAFYTGMCLCSATKDVMYRDFEHSIRSFHATHLSLTPTVAALVNPKNVPGVHFLITAGEGITEKVHRLWAGNGLHQGYGPSETTNICSVKMNLSQDDVLGNIGPPFKNTSAFVLAPGGDFRILPIGAYGEFAFGGEQVFRGYVGRDDLNATKIIDHSTYGRVYRSGDMGRILPDGSLLIAGRLDDQIKIRGNRIELGELNSIVSDHPGVHDCTTIVLGEQSNDQTLATFWVPIASKAQSKTSLAVVSTASGLVEQIFHRLEDSVPTYMVPSFLVPLNRLPMTTQGKLDKRLLRSAFDSMQHDARDAYSRSHENTTGDGPESPVERSIADTLAEMLHITPANISRHSSFFALGLNSLNAIQLGRILEKALETPVSITTILRHSTVARLARALSQLEDDSQDSTLNVRDVLKGDFIEVIRTNFAGRGLAIDAILPCTPLQQAMLSASATQETVAYCNTTKLNISGDLYKLQDCWYEMMRRHAILRTSFTETPLADHPYAQVIVRDPPLPWYNTRAANQMTGRSNGHVNGHEGHAKHANGYSMRRSTVPAVTPQSPIRFDQDGSDVYLQMHHAIYDGISVSNLFAEIRSLHGGECLPPSVSFEPFLREVLAQNGPGAIDFWSSRMHDFCPHPLPTRSGAGQHEEVFERAIPMNPIDMAAFNERHSCTGLIVFQAALVKTLACLQNVTDLCFGNVVSGRSVPVRDIDRLVAPCFNTIPLRTKLDTIRTNLDLIHDLQRNNMETLKFQLTAPRHIQPLSMNPAEHLFDSVLLLQPPQSDADLWAVEENEMDMGIPLVFEVTPRTSDFDLTVHYLPERVPDTLVPAIADAFVASLMSCLRYPSSPVKHFLDFKSSRIADKLIPQIPSAFSKEGQEAAEESTEWDSNTSTVRDIFAKLAKIDQYRIGKQTSLYQIGLDSLNAVQVASMLRAQGFKVDAADVMQYQSPSALASFFQSRQNESAQGPQKTVDLVAFDRAHRAQIVQNLNLDESMLEAVRPCTATQNGMLAQYMQSQGSYYFNHSTYVVPSEYSFDDIKTAWSAVKCKHQVLRMGFCQLEDATQPFAMLIYQSGTFLNLPFTPSNDMKHDELEQLASEEVFKALHLPAWRLSLTSSQHGRRMCLSLHHALYDANSLRVLFGDFAKALRSHDLGIVVDIDSELSTQLEGARQQKPEHEKFWKTALQPAQLAKFPSLATTMIKDAHVSSAQMWSRLDLVHLENFCKVEGVTVQALGQAVWAILLAAYLGEPAVTFGTVFSGFASHASQPVAFPTISTVPVFCDTGKASSSMIRDMVSYNASAQRHRFAPLADIQRYAGSAGQALFDTIFIYQKSAAADDNHFDWQSVSDSLSIDYAASMEMEAQSAGKPSLRLTYDTKYIPDDHGLLILEQYDMILAEIVDKKCGSRRKNNRLLSYSAPKEDTLPSPVTLLHEFLEVTAQRYPQKPALEFIYSLEDGQEGRKRWNYQEVDQRANQVAHLIQKHGVQPGSVIAVCMSKCPEASFAFAGILKAGCSFLAMDPELPIARRTFIVEDSRSKLLFVDNGRHDAGMARVVQNIELTEHVLQKLPSHKVEMPPVDPSATSYCLYTSGTTGTPKGCELTHENAVQAMLAFQRLFAGHWTESSRWLQFASYWFDVSILEQFWSWSVAITVVGAPRDLVLEDIAGFIREAHITHIDLTPSLARLVMPEEVPSLWNNVFITGGEALKQEIIDRWGPYKTICNGYGPTEATIGVTMNRFIGDDAKPSNIGPCFDNVGAYVLIPGTDEIVMRGAVGELCMSGKLVGKGYLNRPDLTTKAFPYLKRHGERVYRTGDLVRLLADGTVSFIGRADTQAKLRGQRLEIDEIDVVIKACSGQVHDVASLVVKADGNREMLISFPVDADARSRDLHLVNSARSIELVQIADQACRDHLPGYMVPTHVIPLSRLPLTVNNKVDTKRLVALFCSLTTQDLQQLKGDESNSRALRPAEQKVAKVLGRLLSVSTSEMTPSSNIFSLGLSSVSAINFATQLKRAGFGSANVAKIMKHPNIDRLAKAVSSEEAENQEDRNSVRQAQLTVTAFAQRHRGLSAQALGVRASEIEALAPCTPLQEGLLIESLKTVDRPYFNHFWYDVTSLDGERLAVAVQKLIFSIPVLRTAFVRTDEGFAQVALRERKNLLETLTIAHDDIEALLSKQRRRWAAEADEDVARPLEFLIVRSPQRAWMAVHAHHATYDGISWDLTIRRLTELYTTRDTIEGGANFFHVLPYGPLCHRRDAGAFWRNRLWNVPFIPLKSSEQDSKESLFVQAQVSNTQALEQLRRDLGVSHQALLQAAFAVAVHQFSPQTQTYGVVLSGRSIAHDDAGSVIGPMFNTLPYTLNFQASHTWTQYLQRCQQTNAETLPFQHTPLREIRKACGREPWDPMFDVLFVFQRPEADDNSPDAILEPIDTFIPAEYPLAVEVELNPSGEITITVAAQHQYAEKADLQQLVDIFQKALDAISHSTDQKISASFTVVENETPPPERRHSERDLAQLDGVQDYEWTDDANMLRESIAQVAGCNSDDVTEHVAIFTLGLDSIDVVKLASRLKRSGLSIPVSKILQAQTIPRILDSVQDNGRDAMQPSPASRLSFLEANLRGLSHGWSSDFGASVERTLPAAPGQEALIADMVKSDFNDYYNFDILRLHDDVNLERLKSAWQTVVDASPILRTSFVEIADPDIDVVFAQVVHKPIPISFGQISTSSLKDLSASIEELREDVRTSYTSSPPTRLTIATVGGDQYLILALAHAQYDGHSLTLLHQDVTKAYHGSFQPRPLYDETIESALSATNDNALDFWRNTLTGAKVTRFGNAEDDANAATHYRERTSSTPGSAARAVCKRLGVSLQALVQTTWSLLLAHYTQDFEVLYGLVLGCRDSEEAQEVLFPTMNTVPIRATLYGTGVDMLRSVQATINDVRQYQKTPLRAIQAACSKVVNISTSSSSGLFDTLFIYQHQEQRQAEQDITLYESVDGSSSIEYPVAVEAEIVHEDIMIRASCKDQALDQRATESLLKKFDHVLGFLISSTERSIMDFQPGRVSICGLPSFPMREEILSRQTTQVAQDDRRDDEEEDSPQLASIRAAMAQVAKVSEIDVTSRSTIESLGIDSISAIKVAALLRKQSVKLSVSDMLKAQTPLRMAQSIRNAASSQPIDGTASKDVISGVLRDISQEQVARFAGVASGNIETVMPATAGEVYMLSMWHKTGGELFCPTFSYRLEGHSSAEVVKRAWQKVVHRNSILRTIFVLVPGNKDVLQVVLREAPSSFSVGSGEPELQAQPFVGLRAEISPGTTVLRLKIHHALYDAVSLPLLMQDLQTALNGNASPMPEIGFSDFVAESLTAETKRKRQEFWTQYLSDVAALRLHTPRSEGSRKVQIFQPAVLNSCNEMRQNAKSAQVTVQALLFAIYAKVYASHVANSTSSADVVFGVYLANRSQLPELDRLPAPTLNLVPLAVRAPQKKDIFSMAKGIDDDLRNIGASGNATASLEEIRHWTGVTVDSFVNFLHLPDAGDEELDKAKSDSTIIQLDDEWSSEVSRIVEPRSPSGCLPETLRDFVVSDAYQHSVDVEISMKKDQLGIGLFCLEDMFNMNESQAVIEDIKKELHGLG</sequence>
<dbReference type="InterPro" id="IPR001242">
    <property type="entry name" value="Condensation_dom"/>
</dbReference>
<dbReference type="Gene3D" id="1.10.1200.10">
    <property type="entry name" value="ACP-like"/>
    <property type="match status" value="6"/>
</dbReference>
<dbReference type="PANTHER" id="PTHR45527">
    <property type="entry name" value="NONRIBOSOMAL PEPTIDE SYNTHETASE"/>
    <property type="match status" value="1"/>
</dbReference>
<dbReference type="Pfam" id="PF00668">
    <property type="entry name" value="Condensation"/>
    <property type="match status" value="6"/>
</dbReference>
<dbReference type="PROSITE" id="PS00012">
    <property type="entry name" value="PHOSPHOPANTETHEINE"/>
    <property type="match status" value="5"/>
</dbReference>
<feature type="region of interest" description="Disordered" evidence="6">
    <location>
        <begin position="1585"/>
        <end position="1607"/>
    </location>
</feature>
<dbReference type="Pfam" id="PF00550">
    <property type="entry name" value="PP-binding"/>
    <property type="match status" value="6"/>
</dbReference>
<dbReference type="InterPro" id="IPR036736">
    <property type="entry name" value="ACP-like_sf"/>
</dbReference>
<feature type="domain" description="Carrier" evidence="7">
    <location>
        <begin position="3788"/>
        <end position="3861"/>
    </location>
</feature>
<evidence type="ECO:0000256" key="2">
    <source>
        <dbReference type="ARBA" id="ARBA00022450"/>
    </source>
</evidence>
<dbReference type="GO" id="GO:0010106">
    <property type="term" value="P:cellular response to iron ion starvation"/>
    <property type="evidence" value="ECO:0007669"/>
    <property type="project" value="UniProtKB-ARBA"/>
</dbReference>
<dbReference type="InterPro" id="IPR042099">
    <property type="entry name" value="ANL_N_sf"/>
</dbReference>
<dbReference type="STRING" id="675120.N1PJJ8"/>
<dbReference type="FunFam" id="3.40.50.980:FF:000001">
    <property type="entry name" value="Non-ribosomal peptide synthetase"/>
    <property type="match status" value="1"/>
</dbReference>
<dbReference type="OrthoDB" id="416786at2759"/>
<dbReference type="SUPFAM" id="SSF47336">
    <property type="entry name" value="ACP-like"/>
    <property type="match status" value="6"/>
</dbReference>
<dbReference type="InterPro" id="IPR020845">
    <property type="entry name" value="AMP-binding_CS"/>
</dbReference>
<evidence type="ECO:0000313" key="8">
    <source>
        <dbReference type="EMBL" id="EME41700.1"/>
    </source>
</evidence>
<dbReference type="PANTHER" id="PTHR45527:SF1">
    <property type="entry name" value="FATTY ACID SYNTHASE"/>
    <property type="match status" value="1"/>
</dbReference>
<dbReference type="InterPro" id="IPR000873">
    <property type="entry name" value="AMP-dep_synth/lig_dom"/>
</dbReference>
<dbReference type="InterPro" id="IPR006162">
    <property type="entry name" value="Ppantetheine_attach_site"/>
</dbReference>
<feature type="compositionally biased region" description="Basic and acidic residues" evidence="6">
    <location>
        <begin position="1585"/>
        <end position="1597"/>
    </location>
</feature>
<dbReference type="Pfam" id="PF00501">
    <property type="entry name" value="AMP-binding"/>
    <property type="match status" value="3"/>
</dbReference>